<evidence type="ECO:0000256" key="1">
    <source>
        <dbReference type="ARBA" id="ARBA00009632"/>
    </source>
</evidence>
<dbReference type="Proteomes" id="UP001569414">
    <property type="component" value="Unassembled WGS sequence"/>
</dbReference>
<comment type="caution">
    <text evidence="5">The sequence shown here is derived from an EMBL/GenBank/DDBJ whole genome shotgun (WGS) entry which is preliminary data.</text>
</comment>
<dbReference type="Gene3D" id="3.40.1080.20">
    <property type="entry name" value="Acetyl-CoA hydrolase/transferase C-terminal domain"/>
    <property type="match status" value="1"/>
</dbReference>
<dbReference type="RefSeq" id="WP_371844032.1">
    <property type="nucleotide sequence ID" value="NZ_JBGMEL010000013.1"/>
</dbReference>
<dbReference type="Gene3D" id="3.40.1080.10">
    <property type="entry name" value="Glutaconate Coenzyme A-transferase"/>
    <property type="match status" value="1"/>
</dbReference>
<dbReference type="EMBL" id="JBGMEL010000013">
    <property type="protein sequence ID" value="MFA0791564.1"/>
    <property type="molecule type" value="Genomic_DNA"/>
</dbReference>
<dbReference type="GO" id="GO:0016787">
    <property type="term" value="F:hydrolase activity"/>
    <property type="evidence" value="ECO:0007669"/>
    <property type="project" value="UniProtKB-KW"/>
</dbReference>
<dbReference type="Gene3D" id="3.30.750.70">
    <property type="entry name" value="4-hydroxybutyrate coenzyme like domains"/>
    <property type="match status" value="1"/>
</dbReference>
<feature type="domain" description="Acetyl-CoA hydrolase/transferase N-terminal" evidence="3">
    <location>
        <begin position="7"/>
        <end position="190"/>
    </location>
</feature>
<proteinExistence type="inferred from homology"/>
<dbReference type="Pfam" id="PF02550">
    <property type="entry name" value="AcetylCoA_hydro"/>
    <property type="match status" value="1"/>
</dbReference>
<sequence length="438" mass="48907">MMNYDSLYQQKLTTPDNAVATIPSTSTISMGMRVATPPALLTALEKRVRAEDIRKLKVYYMRCGNIATQTIFQEDLLDRVRPFSSMLTKDEVKLAKKGFAKGKKYINYVPISFSRYPEIIKKQVTLDAFLVTVAPMDKYGYLNFGTSGDYAIELSRHADRLIVEVNKYMPRTSGGTLLHISEVDSIVENHTALIEEPQRETSELDRKISDYIIPLVSDGSTIQMGIGGVPNAVCEQLANKKNLGIHTEVITSGMVDLIKSGAVNNSKKTLNPHVNVFTFAIGDRALYDYIDENPSMFCLPVSYVNEPQTIAQIDNMISVNSFIEIDFNGQVNAEFIDHQFSGVGGQLDFIRGVYYSKNGKTILASSSTAQNGKISRIVPRLKTITTDSRLDVDYIVTEYGCCQLMGKSTTERTHALIDIAHPNFREDLLKQAKAHHFI</sequence>
<evidence type="ECO:0000313" key="6">
    <source>
        <dbReference type="Proteomes" id="UP001569414"/>
    </source>
</evidence>
<dbReference type="SUPFAM" id="SSF100950">
    <property type="entry name" value="NagB/RpiA/CoA transferase-like"/>
    <property type="match status" value="2"/>
</dbReference>
<protein>
    <submittedName>
        <fullName evidence="5">Acetyl-CoA hydrolase/transferase family protein</fullName>
    </submittedName>
</protein>
<keyword evidence="2" id="KW-0808">Transferase</keyword>
<organism evidence="5 6">
    <name type="scientific">Microbulbifer echini</name>
    <dbReference type="NCBI Taxonomy" id="1529067"/>
    <lineage>
        <taxon>Bacteria</taxon>
        <taxon>Pseudomonadati</taxon>
        <taxon>Pseudomonadota</taxon>
        <taxon>Gammaproteobacteria</taxon>
        <taxon>Cellvibrionales</taxon>
        <taxon>Microbulbiferaceae</taxon>
        <taxon>Microbulbifer</taxon>
    </lineage>
</organism>
<dbReference type="InterPro" id="IPR037171">
    <property type="entry name" value="NagB/RpiA_transferase-like"/>
</dbReference>
<comment type="similarity">
    <text evidence="1">Belongs to the acetyl-CoA hydrolase/transferase family.</text>
</comment>
<dbReference type="InterPro" id="IPR003702">
    <property type="entry name" value="ActCoA_hydro_N"/>
</dbReference>
<dbReference type="InterPro" id="IPR026888">
    <property type="entry name" value="AcetylCoA_hyd_C"/>
</dbReference>
<evidence type="ECO:0000259" key="3">
    <source>
        <dbReference type="Pfam" id="PF02550"/>
    </source>
</evidence>
<dbReference type="PANTHER" id="PTHR21432:SF20">
    <property type="entry name" value="ACETYL-COA HYDROLASE"/>
    <property type="match status" value="1"/>
</dbReference>
<dbReference type="PANTHER" id="PTHR21432">
    <property type="entry name" value="ACETYL-COA HYDROLASE-RELATED"/>
    <property type="match status" value="1"/>
</dbReference>
<feature type="domain" description="Acetyl-CoA hydrolase/transferase C-terminal" evidence="4">
    <location>
        <begin position="282"/>
        <end position="432"/>
    </location>
</feature>
<dbReference type="InterPro" id="IPR038460">
    <property type="entry name" value="AcetylCoA_hyd_C_sf"/>
</dbReference>
<evidence type="ECO:0000259" key="4">
    <source>
        <dbReference type="Pfam" id="PF13336"/>
    </source>
</evidence>
<dbReference type="Pfam" id="PF13336">
    <property type="entry name" value="AcetylCoA_hyd_C"/>
    <property type="match status" value="1"/>
</dbReference>
<dbReference type="InterPro" id="IPR046433">
    <property type="entry name" value="ActCoA_hydro"/>
</dbReference>
<accession>A0ABV4NQU9</accession>
<evidence type="ECO:0000313" key="5">
    <source>
        <dbReference type="EMBL" id="MFA0791564.1"/>
    </source>
</evidence>
<name>A0ABV4NQU9_9GAMM</name>
<keyword evidence="5" id="KW-0378">Hydrolase</keyword>
<evidence type="ECO:0000256" key="2">
    <source>
        <dbReference type="ARBA" id="ARBA00022679"/>
    </source>
</evidence>
<keyword evidence="6" id="KW-1185">Reference proteome</keyword>
<reference evidence="5 6" key="1">
    <citation type="submission" date="2024-08" db="EMBL/GenBank/DDBJ databases">
        <authorList>
            <person name="Ishaq N."/>
        </authorList>
    </citation>
    <scope>NUCLEOTIDE SEQUENCE [LARGE SCALE GENOMIC DNA]</scope>
    <source>
        <strain evidence="5 6">JCM 30400</strain>
    </source>
</reference>
<gene>
    <name evidence="5" type="ORF">ACCI51_13480</name>
</gene>